<dbReference type="Pfam" id="PF09335">
    <property type="entry name" value="VTT_dom"/>
    <property type="match status" value="1"/>
</dbReference>
<keyword evidence="4 8" id="KW-0812">Transmembrane</keyword>
<comment type="caution">
    <text evidence="10">The sequence shown here is derived from an EMBL/GenBank/DDBJ whole genome shotgun (WGS) entry which is preliminary data.</text>
</comment>
<proteinExistence type="inferred from homology"/>
<gene>
    <name evidence="10" type="ORF">V1633_01260</name>
</gene>
<accession>A0ABU7RKU1</accession>
<evidence type="ECO:0000256" key="7">
    <source>
        <dbReference type="SAM" id="MobiDB-lite"/>
    </source>
</evidence>
<keyword evidence="11" id="KW-1185">Reference proteome</keyword>
<evidence type="ECO:0000256" key="3">
    <source>
        <dbReference type="ARBA" id="ARBA00022475"/>
    </source>
</evidence>
<evidence type="ECO:0000256" key="2">
    <source>
        <dbReference type="ARBA" id="ARBA00010792"/>
    </source>
</evidence>
<evidence type="ECO:0000256" key="6">
    <source>
        <dbReference type="ARBA" id="ARBA00023136"/>
    </source>
</evidence>
<feature type="compositionally biased region" description="Basic and acidic residues" evidence="7">
    <location>
        <begin position="220"/>
        <end position="235"/>
    </location>
</feature>
<dbReference type="RefSeq" id="WP_331212206.1">
    <property type="nucleotide sequence ID" value="NZ_JAZGQK010000001.1"/>
</dbReference>
<organism evidence="10 11">
    <name type="scientific">Plantactinospora sonchi</name>
    <dbReference type="NCBI Taxonomy" id="1544735"/>
    <lineage>
        <taxon>Bacteria</taxon>
        <taxon>Bacillati</taxon>
        <taxon>Actinomycetota</taxon>
        <taxon>Actinomycetes</taxon>
        <taxon>Micromonosporales</taxon>
        <taxon>Micromonosporaceae</taxon>
        <taxon>Plantactinospora</taxon>
    </lineage>
</organism>
<evidence type="ECO:0000313" key="11">
    <source>
        <dbReference type="Proteomes" id="UP001332243"/>
    </source>
</evidence>
<dbReference type="InterPro" id="IPR032816">
    <property type="entry name" value="VTT_dom"/>
</dbReference>
<dbReference type="PANTHER" id="PTHR42709:SF6">
    <property type="entry name" value="UNDECAPRENYL PHOSPHATE TRANSPORTER A"/>
    <property type="match status" value="1"/>
</dbReference>
<keyword evidence="3" id="KW-1003">Cell membrane</keyword>
<dbReference type="EMBL" id="JAZGQK010000001">
    <property type="protein sequence ID" value="MEE6257115.1"/>
    <property type="molecule type" value="Genomic_DNA"/>
</dbReference>
<reference evidence="10 11" key="1">
    <citation type="submission" date="2024-01" db="EMBL/GenBank/DDBJ databases">
        <title>Genome insights into Plantactinospora sonchi sp. nov.</title>
        <authorList>
            <person name="Wang L."/>
        </authorList>
    </citation>
    <scope>NUCLEOTIDE SEQUENCE [LARGE SCALE GENOMIC DNA]</scope>
    <source>
        <strain evidence="10 11">NEAU-QY2</strain>
    </source>
</reference>
<name>A0ABU7RKU1_9ACTN</name>
<evidence type="ECO:0000256" key="1">
    <source>
        <dbReference type="ARBA" id="ARBA00004651"/>
    </source>
</evidence>
<dbReference type="InterPro" id="IPR051311">
    <property type="entry name" value="DedA_domain"/>
</dbReference>
<feature type="transmembrane region" description="Helical" evidence="8">
    <location>
        <begin position="46"/>
        <end position="68"/>
    </location>
</feature>
<feature type="transmembrane region" description="Helical" evidence="8">
    <location>
        <begin position="140"/>
        <end position="164"/>
    </location>
</feature>
<keyword evidence="5 8" id="KW-1133">Transmembrane helix</keyword>
<protein>
    <submittedName>
        <fullName evidence="10">DedA family protein</fullName>
    </submittedName>
</protein>
<feature type="domain" description="VTT" evidence="9">
    <location>
        <begin position="39"/>
        <end position="163"/>
    </location>
</feature>
<comment type="similarity">
    <text evidence="2">Belongs to the DedA family.</text>
</comment>
<evidence type="ECO:0000256" key="8">
    <source>
        <dbReference type="SAM" id="Phobius"/>
    </source>
</evidence>
<dbReference type="PANTHER" id="PTHR42709">
    <property type="entry name" value="ALKALINE PHOSPHATASE LIKE PROTEIN"/>
    <property type="match status" value="1"/>
</dbReference>
<comment type="subcellular location">
    <subcellularLocation>
        <location evidence="1">Cell membrane</location>
        <topology evidence="1">Multi-pass membrane protein</topology>
    </subcellularLocation>
</comment>
<feature type="transmembrane region" description="Helical" evidence="8">
    <location>
        <begin position="18"/>
        <end position="39"/>
    </location>
</feature>
<feature type="region of interest" description="Disordered" evidence="7">
    <location>
        <begin position="203"/>
        <end position="235"/>
    </location>
</feature>
<feature type="transmembrane region" description="Helical" evidence="8">
    <location>
        <begin position="176"/>
        <end position="197"/>
    </location>
</feature>
<evidence type="ECO:0000256" key="5">
    <source>
        <dbReference type="ARBA" id="ARBA00022989"/>
    </source>
</evidence>
<keyword evidence="6 8" id="KW-0472">Membrane</keyword>
<evidence type="ECO:0000259" key="9">
    <source>
        <dbReference type="Pfam" id="PF09335"/>
    </source>
</evidence>
<sequence length="235" mass="24970">MSWITGGLDTLSELPAPLLLLVAALFGFGESGLGVGTFIPGETVALVLAAAVESTPVLVTLAAVLAVGNSAGDHVGYLLGRRYGQRLRQAPLLRRLDGRHWDRAMHTLHRYGAWAVFLTRLLPVVRTLTPAAAGMARVPYAHFLPASLLGAVTWSAVYVGAGAFAGTSVRRIEQTIGNAGLVVLLVLALLLVGVALWRRQRVRSEPRTGPDAPRSEPGTEPERVRSEPHHSGTGQ</sequence>
<feature type="transmembrane region" description="Helical" evidence="8">
    <location>
        <begin position="111"/>
        <end position="128"/>
    </location>
</feature>
<dbReference type="Proteomes" id="UP001332243">
    <property type="component" value="Unassembled WGS sequence"/>
</dbReference>
<evidence type="ECO:0000313" key="10">
    <source>
        <dbReference type="EMBL" id="MEE6257115.1"/>
    </source>
</evidence>
<evidence type="ECO:0000256" key="4">
    <source>
        <dbReference type="ARBA" id="ARBA00022692"/>
    </source>
</evidence>